<keyword evidence="1" id="KW-1133">Transmembrane helix</keyword>
<feature type="transmembrane region" description="Helical" evidence="1">
    <location>
        <begin position="146"/>
        <end position="164"/>
    </location>
</feature>
<dbReference type="Pfam" id="PF01569">
    <property type="entry name" value="PAP2"/>
    <property type="match status" value="1"/>
</dbReference>
<feature type="transmembrane region" description="Helical" evidence="1">
    <location>
        <begin position="89"/>
        <end position="108"/>
    </location>
</feature>
<gene>
    <name evidence="3" type="ORF">GJQ55_03740</name>
</gene>
<feature type="transmembrane region" description="Helical" evidence="1">
    <location>
        <begin position="12"/>
        <end position="35"/>
    </location>
</feature>
<feature type="transmembrane region" description="Helical" evidence="1">
    <location>
        <begin position="59"/>
        <end position="77"/>
    </location>
</feature>
<dbReference type="Gene3D" id="1.20.144.10">
    <property type="entry name" value="Phosphatidic acid phosphatase type 2/haloperoxidase"/>
    <property type="match status" value="1"/>
</dbReference>
<evidence type="ECO:0000259" key="2">
    <source>
        <dbReference type="SMART" id="SM00014"/>
    </source>
</evidence>
<dbReference type="InterPro" id="IPR000326">
    <property type="entry name" value="PAP2/HPO"/>
</dbReference>
<dbReference type="CDD" id="cd03396">
    <property type="entry name" value="PAP2_like_6"/>
    <property type="match status" value="1"/>
</dbReference>
<dbReference type="AlphaFoldDB" id="A0A9X7YP44"/>
<accession>A0A9X7YP44</accession>
<keyword evidence="4" id="KW-1185">Reference proteome</keyword>
<reference evidence="3 4" key="1">
    <citation type="submission" date="2019-11" db="EMBL/GenBank/DDBJ databases">
        <title>Venatorbacter sp. nov. a predator of Campylobacter and other Gram-negative bacteria.</title>
        <authorList>
            <person name="Saeedi A."/>
            <person name="Cummings N.J."/>
            <person name="Connerton I.F."/>
            <person name="Connerton P.L."/>
        </authorList>
    </citation>
    <scope>NUCLEOTIDE SEQUENCE [LARGE SCALE GENOMIC DNA]</scope>
    <source>
        <strain evidence="3">XL5</strain>
    </source>
</reference>
<feature type="transmembrane region" description="Helical" evidence="1">
    <location>
        <begin position="196"/>
        <end position="215"/>
    </location>
</feature>
<keyword evidence="1" id="KW-0812">Transmembrane</keyword>
<dbReference type="Proteomes" id="UP000596074">
    <property type="component" value="Chromosome"/>
</dbReference>
<sequence length="225" mass="25672">MLLLKQHADWILFALVAFLFVVFPQLDLWVSGWFYDPDSHSWPMNDNAVVMSIYELLRYGPFFIVPLLLAAVAMTFVKHGIDKAQRRIWVFLLVGLLAGPGLLVHSVFKEVFERPRPRAVQEFGGTETFEPAFVVSEKCQRSCTSFVSGHSAMGFWLMAFAWVFRRRSWLWAGIVVGSLASAGRIVQGGHFLSDTLVSGFICYFVYRGFSWWLLGHSRIQEPATR</sequence>
<protein>
    <submittedName>
        <fullName evidence="3">Phosphatase PAP2 family protein</fullName>
    </submittedName>
</protein>
<keyword evidence="1" id="KW-0472">Membrane</keyword>
<dbReference type="SUPFAM" id="SSF48317">
    <property type="entry name" value="Acid phosphatase/Vanadium-dependent haloperoxidase"/>
    <property type="match status" value="1"/>
</dbReference>
<dbReference type="InterPro" id="IPR036938">
    <property type="entry name" value="PAP2/HPO_sf"/>
</dbReference>
<feature type="transmembrane region" description="Helical" evidence="1">
    <location>
        <begin position="169"/>
        <end position="190"/>
    </location>
</feature>
<dbReference type="KEGG" id="vcw:GJQ55_03740"/>
<evidence type="ECO:0000256" key="1">
    <source>
        <dbReference type="SAM" id="Phobius"/>
    </source>
</evidence>
<dbReference type="RefSeq" id="WP_228346184.1">
    <property type="nucleotide sequence ID" value="NZ_CP046056.1"/>
</dbReference>
<feature type="domain" description="Phosphatidic acid phosphatase type 2/haloperoxidase" evidence="2">
    <location>
        <begin position="91"/>
        <end position="210"/>
    </location>
</feature>
<dbReference type="EMBL" id="CP046056">
    <property type="protein sequence ID" value="QQD23652.1"/>
    <property type="molecule type" value="Genomic_DNA"/>
</dbReference>
<evidence type="ECO:0000313" key="3">
    <source>
        <dbReference type="EMBL" id="QQD23652.1"/>
    </source>
</evidence>
<proteinExistence type="predicted"/>
<organism evidence="3 4">
    <name type="scientific">Venatoribacter cucullus</name>
    <dbReference type="NCBI Taxonomy" id="2661630"/>
    <lineage>
        <taxon>Bacteria</taxon>
        <taxon>Pseudomonadati</taxon>
        <taxon>Pseudomonadota</taxon>
        <taxon>Gammaproteobacteria</taxon>
        <taxon>Oceanospirillales</taxon>
        <taxon>Oceanospirillaceae</taxon>
        <taxon>Venatoribacter</taxon>
    </lineage>
</organism>
<evidence type="ECO:0000313" key="4">
    <source>
        <dbReference type="Proteomes" id="UP000596074"/>
    </source>
</evidence>
<dbReference type="SMART" id="SM00014">
    <property type="entry name" value="acidPPc"/>
    <property type="match status" value="1"/>
</dbReference>
<name>A0A9X7YP44_9GAMM</name>